<proteinExistence type="predicted"/>
<sequence>MTFSIIILMLLSLHLSLNESKKSSNVGDIKTYCYLQKPNIIENITKSGKEISHFDISCINSFPTNENLTKRDGFIKCFFPKTYTPKFINVGAECIINDKKIYYCHYKKCKKTKIKNNNSHCIVLIFTCYDSLMEKYNYYKILRIFNINTTVKVSGVGVNENNLQSSEENVNSFIIYEYYQKILNDVVNYYDKIDLTLIYLQFCLYTLFLIIYSLNIIIHFFINQNGNINNLEDEEDEDN</sequence>
<keyword evidence="1" id="KW-0472">Membrane</keyword>
<reference evidence="4" key="1">
    <citation type="submission" date="2017-02" db="UniProtKB">
        <authorList>
            <consortium name="WormBaseParasite"/>
        </authorList>
    </citation>
    <scope>IDENTIFICATION</scope>
</reference>
<feature type="chain" id="PRO_5005892175" evidence="2">
    <location>
        <begin position="21"/>
        <end position="239"/>
    </location>
</feature>
<dbReference type="AlphaFoldDB" id="A0A0N4ZQ60"/>
<protein>
    <submittedName>
        <fullName evidence="4">6-cysteine protein</fullName>
    </submittedName>
</protein>
<dbReference type="WBParaSite" id="PTRK_0001066350.1">
    <property type="protein sequence ID" value="PTRK_0001066350.1"/>
    <property type="gene ID" value="PTRK_0001066350"/>
</dbReference>
<dbReference type="Proteomes" id="UP000038045">
    <property type="component" value="Unplaced"/>
</dbReference>
<feature type="signal peptide" evidence="2">
    <location>
        <begin position="1"/>
        <end position="20"/>
    </location>
</feature>
<evidence type="ECO:0000256" key="1">
    <source>
        <dbReference type="SAM" id="Phobius"/>
    </source>
</evidence>
<evidence type="ECO:0000313" key="3">
    <source>
        <dbReference type="Proteomes" id="UP000038045"/>
    </source>
</evidence>
<keyword evidence="1" id="KW-0812">Transmembrane</keyword>
<feature type="transmembrane region" description="Helical" evidence="1">
    <location>
        <begin position="198"/>
        <end position="222"/>
    </location>
</feature>
<organism evidence="3 4">
    <name type="scientific">Parastrongyloides trichosuri</name>
    <name type="common">Possum-specific nematode worm</name>
    <dbReference type="NCBI Taxonomy" id="131310"/>
    <lineage>
        <taxon>Eukaryota</taxon>
        <taxon>Metazoa</taxon>
        <taxon>Ecdysozoa</taxon>
        <taxon>Nematoda</taxon>
        <taxon>Chromadorea</taxon>
        <taxon>Rhabditida</taxon>
        <taxon>Tylenchina</taxon>
        <taxon>Panagrolaimomorpha</taxon>
        <taxon>Strongyloidoidea</taxon>
        <taxon>Strongyloididae</taxon>
        <taxon>Parastrongyloides</taxon>
    </lineage>
</organism>
<evidence type="ECO:0000256" key="2">
    <source>
        <dbReference type="SAM" id="SignalP"/>
    </source>
</evidence>
<keyword evidence="1" id="KW-1133">Transmembrane helix</keyword>
<evidence type="ECO:0000313" key="4">
    <source>
        <dbReference type="WBParaSite" id="PTRK_0001066350.1"/>
    </source>
</evidence>
<keyword evidence="2" id="KW-0732">Signal</keyword>
<name>A0A0N4ZQ60_PARTI</name>
<keyword evidence="3" id="KW-1185">Reference proteome</keyword>
<accession>A0A0N4ZQ60</accession>